<dbReference type="Proteomes" id="UP000314285">
    <property type="component" value="Unassembled WGS sequence"/>
</dbReference>
<keyword evidence="2" id="KW-0812">Transmembrane</keyword>
<feature type="region of interest" description="Disordered" evidence="1">
    <location>
        <begin position="115"/>
        <end position="136"/>
    </location>
</feature>
<evidence type="ECO:0000256" key="2">
    <source>
        <dbReference type="SAM" id="Phobius"/>
    </source>
</evidence>
<keyword evidence="2" id="KW-0472">Membrane</keyword>
<name>A0A8H2PSE9_ACIRA</name>
<evidence type="ECO:0000313" key="3">
    <source>
        <dbReference type="EMBL" id="TNX93610.1"/>
    </source>
</evidence>
<keyword evidence="2" id="KW-1133">Transmembrane helix</keyword>
<evidence type="ECO:0000256" key="1">
    <source>
        <dbReference type="SAM" id="MobiDB-lite"/>
    </source>
</evidence>
<comment type="caution">
    <text evidence="3">The sequence shown here is derived from an EMBL/GenBank/DDBJ whole genome shotgun (WGS) entry which is preliminary data.</text>
</comment>
<feature type="compositionally biased region" description="Pro residues" evidence="1">
    <location>
        <begin position="122"/>
        <end position="135"/>
    </location>
</feature>
<reference evidence="3 4" key="1">
    <citation type="submission" date="2019-06" db="EMBL/GenBank/DDBJ databases">
        <title>Genome of Acinetobacter radioresistens APH1, a phenol degrading strain.</title>
        <authorList>
            <person name="Liu Y."/>
        </authorList>
    </citation>
    <scope>NUCLEOTIDE SEQUENCE [LARGE SCALE GENOMIC DNA]</scope>
    <source>
        <strain evidence="3 4">APH1</strain>
    </source>
</reference>
<proteinExistence type="predicted"/>
<dbReference type="EMBL" id="VFBM01000002">
    <property type="protein sequence ID" value="TNX93610.1"/>
    <property type="molecule type" value="Genomic_DNA"/>
</dbReference>
<protein>
    <submittedName>
        <fullName evidence="3">Uncharacterized protein</fullName>
    </submittedName>
</protein>
<dbReference type="RefSeq" id="WP_005025167.1">
    <property type="nucleotide sequence ID" value="NZ_JAHPTV010000022.1"/>
</dbReference>
<accession>A0A8H2PSE9</accession>
<evidence type="ECO:0000313" key="4">
    <source>
        <dbReference type="Proteomes" id="UP000314285"/>
    </source>
</evidence>
<organism evidence="3 4">
    <name type="scientific">Acinetobacter radioresistens</name>
    <dbReference type="NCBI Taxonomy" id="40216"/>
    <lineage>
        <taxon>Bacteria</taxon>
        <taxon>Pseudomonadati</taxon>
        <taxon>Pseudomonadota</taxon>
        <taxon>Gammaproteobacteria</taxon>
        <taxon>Moraxellales</taxon>
        <taxon>Moraxellaceae</taxon>
        <taxon>Acinetobacter</taxon>
    </lineage>
</organism>
<gene>
    <name evidence="3" type="ORF">FHY67_04000</name>
</gene>
<feature type="transmembrane region" description="Helical" evidence="2">
    <location>
        <begin position="23"/>
        <end position="45"/>
    </location>
</feature>
<sequence>MIQEKPTSLRILQPSKKNSLSPALYILIGFILGILFSGIAMLFLFRDSSAPAVVESSEKAFTQSNSSLAAHTAHAESAPTLLVTQEQIQATEEELASANDNDNDNDNDFIQPKESELSKLFTPPPVTPTATPPRVSPFEHKAAEVKNLHTIPKTAPHLETKKRETAPANAKIEAKSEIIPVKENEPELPKASLQIKVTQKPFSLDES</sequence>
<dbReference type="AlphaFoldDB" id="A0A8H2PSE9"/>